<dbReference type="InterPro" id="IPR007066">
    <property type="entry name" value="RNA_pol_Rpb1_3"/>
</dbReference>
<dbReference type="GO" id="GO:0003899">
    <property type="term" value="F:DNA-directed RNA polymerase activity"/>
    <property type="evidence" value="ECO:0007669"/>
    <property type="project" value="UniProtKB-EC"/>
</dbReference>
<dbReference type="InterPro" id="IPR006592">
    <property type="entry name" value="RNA_pol_N"/>
</dbReference>
<comment type="subcellular location">
    <subcellularLocation>
        <location evidence="1">Nucleus</location>
    </subcellularLocation>
</comment>
<dbReference type="Gene3D" id="1.10.132.30">
    <property type="match status" value="1"/>
</dbReference>
<dbReference type="FunFam" id="2.40.40.20:FF:000019">
    <property type="entry name" value="DNA-directed RNA polymerase II subunit RPB1"/>
    <property type="match status" value="1"/>
</dbReference>
<evidence type="ECO:0000256" key="9">
    <source>
        <dbReference type="ARBA" id="ARBA00023163"/>
    </source>
</evidence>
<dbReference type="Gene3D" id="3.30.1490.180">
    <property type="entry name" value="RNA polymerase ii"/>
    <property type="match status" value="1"/>
</dbReference>
<evidence type="ECO:0000256" key="1">
    <source>
        <dbReference type="ARBA" id="ARBA00004123"/>
    </source>
</evidence>
<keyword evidence="8" id="KW-0460">Magnesium</keyword>
<keyword evidence="7" id="KW-0862">Zinc</keyword>
<dbReference type="InterPro" id="IPR044893">
    <property type="entry name" value="RNA_pol_Rpb1_clamp_domain"/>
</dbReference>
<dbReference type="NCBIfam" id="NF006336">
    <property type="entry name" value="PRK08566.1"/>
    <property type="match status" value="1"/>
</dbReference>
<dbReference type="Pfam" id="PF00623">
    <property type="entry name" value="RNA_pol_Rpb1_2"/>
    <property type="match status" value="1"/>
</dbReference>
<feature type="domain" description="RNA polymerase N-terminal" evidence="12">
    <location>
        <begin position="241"/>
        <end position="544"/>
    </location>
</feature>
<dbReference type="GO" id="GO:0000428">
    <property type="term" value="C:DNA-directed RNA polymerase complex"/>
    <property type="evidence" value="ECO:0007669"/>
    <property type="project" value="UniProtKB-KW"/>
</dbReference>
<evidence type="ECO:0000313" key="13">
    <source>
        <dbReference type="EMBL" id="KFD55553.1"/>
    </source>
</evidence>
<evidence type="ECO:0000256" key="6">
    <source>
        <dbReference type="ARBA" id="ARBA00022723"/>
    </source>
</evidence>
<keyword evidence="9 11" id="KW-0804">Transcription</keyword>
<evidence type="ECO:0000313" key="14">
    <source>
        <dbReference type="Proteomes" id="UP000030764"/>
    </source>
</evidence>
<name>A0A085MEA7_9BILA</name>
<dbReference type="GO" id="GO:0031981">
    <property type="term" value="C:nuclear lumen"/>
    <property type="evidence" value="ECO:0007669"/>
    <property type="project" value="UniProtKB-ARBA"/>
</dbReference>
<keyword evidence="6" id="KW-0479">Metal-binding</keyword>
<dbReference type="InterPro" id="IPR007080">
    <property type="entry name" value="RNA_pol_Rpb1_1"/>
</dbReference>
<dbReference type="CDD" id="cd02736">
    <property type="entry name" value="RNAP_III_Rpc1_C"/>
    <property type="match status" value="1"/>
</dbReference>
<dbReference type="PANTHER" id="PTHR48446">
    <property type="entry name" value="DNA-DIRECTED RNA POLYMERASE SUBUNIT BETA' N-TERMINAL SECTION"/>
    <property type="match status" value="1"/>
</dbReference>
<dbReference type="EC" id="2.7.7.6" evidence="11"/>
<dbReference type="InterPro" id="IPR007083">
    <property type="entry name" value="RNA_pol_Rpb1_4"/>
</dbReference>
<evidence type="ECO:0000256" key="5">
    <source>
        <dbReference type="ARBA" id="ARBA00022695"/>
    </source>
</evidence>
<dbReference type="InterPro" id="IPR035697">
    <property type="entry name" value="RNAP_III_RPC1_N"/>
</dbReference>
<keyword evidence="5 11" id="KW-0548">Nucleotidyltransferase</keyword>
<evidence type="ECO:0000256" key="4">
    <source>
        <dbReference type="ARBA" id="ARBA00022679"/>
    </source>
</evidence>
<evidence type="ECO:0000256" key="8">
    <source>
        <dbReference type="ARBA" id="ARBA00022842"/>
    </source>
</evidence>
<comment type="function">
    <text evidence="11">DNA-dependent RNA polymerase catalyzes the transcription of DNA into RNA using the four ribonucleoside triphosphates as substrates.</text>
</comment>
<evidence type="ECO:0000256" key="10">
    <source>
        <dbReference type="ARBA" id="ARBA00023242"/>
    </source>
</evidence>
<gene>
    <name evidence="13" type="ORF">M513_03605</name>
</gene>
<dbReference type="Gene3D" id="6.20.50.80">
    <property type="match status" value="1"/>
</dbReference>
<dbReference type="PANTHER" id="PTHR48446:SF1">
    <property type="entry name" value="DNA-DIRECTED RNA POLYMERASE SUBUNIT BETA' N-TERMINAL SECTION"/>
    <property type="match status" value="1"/>
</dbReference>
<keyword evidence="10" id="KW-0539">Nucleus</keyword>
<keyword evidence="3 11" id="KW-0240">DNA-directed RNA polymerase</keyword>
<evidence type="ECO:0000256" key="7">
    <source>
        <dbReference type="ARBA" id="ARBA00022833"/>
    </source>
</evidence>
<dbReference type="EMBL" id="KL363199">
    <property type="protein sequence ID" value="KFD55553.1"/>
    <property type="molecule type" value="Genomic_DNA"/>
</dbReference>
<organism evidence="13 14">
    <name type="scientific">Trichuris suis</name>
    <name type="common">pig whipworm</name>
    <dbReference type="NCBI Taxonomy" id="68888"/>
    <lineage>
        <taxon>Eukaryota</taxon>
        <taxon>Metazoa</taxon>
        <taxon>Ecdysozoa</taxon>
        <taxon>Nematoda</taxon>
        <taxon>Enoplea</taxon>
        <taxon>Dorylaimia</taxon>
        <taxon>Trichinellida</taxon>
        <taxon>Trichuridae</taxon>
        <taxon>Trichuris</taxon>
    </lineage>
</organism>
<dbReference type="SMART" id="SM00663">
    <property type="entry name" value="RPOLA_N"/>
    <property type="match status" value="1"/>
</dbReference>
<dbReference type="GO" id="GO:0006351">
    <property type="term" value="P:DNA-templated transcription"/>
    <property type="evidence" value="ECO:0007669"/>
    <property type="project" value="InterPro"/>
</dbReference>
<dbReference type="Gene3D" id="1.10.150.390">
    <property type="match status" value="1"/>
</dbReference>
<dbReference type="Gene3D" id="2.40.40.20">
    <property type="match status" value="1"/>
</dbReference>
<dbReference type="InterPro" id="IPR007081">
    <property type="entry name" value="RNA_pol_Rpb1_5"/>
</dbReference>
<dbReference type="InterPro" id="IPR038120">
    <property type="entry name" value="Rpb1_funnel_sf"/>
</dbReference>
<comment type="catalytic activity">
    <reaction evidence="11">
        <text>RNA(n) + a ribonucleoside 5'-triphosphate = RNA(n+1) + diphosphate</text>
        <dbReference type="Rhea" id="RHEA:21248"/>
        <dbReference type="Rhea" id="RHEA-COMP:14527"/>
        <dbReference type="Rhea" id="RHEA-COMP:17342"/>
        <dbReference type="ChEBI" id="CHEBI:33019"/>
        <dbReference type="ChEBI" id="CHEBI:61557"/>
        <dbReference type="ChEBI" id="CHEBI:140395"/>
        <dbReference type="EC" id="2.7.7.6"/>
    </reaction>
</comment>
<dbReference type="SUPFAM" id="SSF64484">
    <property type="entry name" value="beta and beta-prime subunits of DNA dependent RNA-polymerase"/>
    <property type="match status" value="1"/>
</dbReference>
<dbReference type="InterPro" id="IPR035698">
    <property type="entry name" value="RNAP_III_Rpc1_C"/>
</dbReference>
<dbReference type="Pfam" id="PF04983">
    <property type="entry name" value="RNA_pol_Rpb1_3"/>
    <property type="match status" value="1"/>
</dbReference>
<accession>A0A085MEA7</accession>
<dbReference type="GO" id="GO:0003677">
    <property type="term" value="F:DNA binding"/>
    <property type="evidence" value="ECO:0007669"/>
    <property type="project" value="InterPro"/>
</dbReference>
<dbReference type="GO" id="GO:0046872">
    <property type="term" value="F:metal ion binding"/>
    <property type="evidence" value="ECO:0007669"/>
    <property type="project" value="UniProtKB-KW"/>
</dbReference>
<dbReference type="InterPro" id="IPR042102">
    <property type="entry name" value="RNA_pol_Rpb1_3_sf"/>
</dbReference>
<keyword evidence="4 11" id="KW-0808">Transferase</keyword>
<evidence type="ECO:0000256" key="3">
    <source>
        <dbReference type="ARBA" id="ARBA00022478"/>
    </source>
</evidence>
<evidence type="ECO:0000259" key="12">
    <source>
        <dbReference type="SMART" id="SM00663"/>
    </source>
</evidence>
<dbReference type="InterPro" id="IPR000722">
    <property type="entry name" value="RNA_pol_asu"/>
</dbReference>
<dbReference type="Pfam" id="PF04997">
    <property type="entry name" value="RNA_pol_Rpb1_1"/>
    <property type="match status" value="1"/>
</dbReference>
<dbReference type="Gene3D" id="6.10.250.2940">
    <property type="match status" value="1"/>
</dbReference>
<evidence type="ECO:0000256" key="2">
    <source>
        <dbReference type="ARBA" id="ARBA00006460"/>
    </source>
</evidence>
<reference evidence="13 14" key="1">
    <citation type="journal article" date="2014" name="Nat. Genet.">
        <title>Genome and transcriptome of the porcine whipworm Trichuris suis.</title>
        <authorList>
            <person name="Jex A.R."/>
            <person name="Nejsum P."/>
            <person name="Schwarz E.M."/>
            <person name="Hu L."/>
            <person name="Young N.D."/>
            <person name="Hall R.S."/>
            <person name="Korhonen P.K."/>
            <person name="Liao S."/>
            <person name="Thamsborg S."/>
            <person name="Xia J."/>
            <person name="Xu P."/>
            <person name="Wang S."/>
            <person name="Scheerlinck J.P."/>
            <person name="Hofmann A."/>
            <person name="Sternberg P.W."/>
            <person name="Wang J."/>
            <person name="Gasser R.B."/>
        </authorList>
    </citation>
    <scope>NUCLEOTIDE SEQUENCE [LARGE SCALE GENOMIC DNA]</scope>
    <source>
        <strain evidence="13">DCEP-RM93M</strain>
    </source>
</reference>
<dbReference type="InterPro" id="IPR015700">
    <property type="entry name" value="RPC1"/>
</dbReference>
<dbReference type="Pfam" id="PF05000">
    <property type="entry name" value="RNA_pol_Rpb1_4"/>
    <property type="match status" value="1"/>
</dbReference>
<evidence type="ECO:0000256" key="11">
    <source>
        <dbReference type="RuleBase" id="RU004279"/>
    </source>
</evidence>
<proteinExistence type="inferred from homology"/>
<dbReference type="CDD" id="cd02583">
    <property type="entry name" value="RNAP_III_RPC1_N"/>
    <property type="match status" value="1"/>
</dbReference>
<dbReference type="Gene3D" id="4.10.860.120">
    <property type="entry name" value="RNA polymerase II, clamp domain"/>
    <property type="match status" value="1"/>
</dbReference>
<sequence>MVKLQYRVTDRHYRIESIKFSPTDHRSLRQEAVVQVVKTQLYVKEKDFVPLEFGPLDRRMGPNNAISKCATCGNSFQNCAGHFGFLDLELPIFHLGFFRHIVQILQSICKNCCSVLLNPKDKATYLKKLESGRLTYTAQKSVYKAITDKCKKTTVCPHCNYVNGKVKALPGHFMKIIYDRSKTGSKKTAKGQAESSSEAQNVPTSTDISLLNPLAALNLFLRIPSGDIPLLVMCRGSGHPSDLILQRIPVPPATIRPSVKAAGGSNEDDLTIKIMEICCVNQAIHSSETKSASVETVAENWNCLQMLHALYLNSEVPGLPPQMKTQKFIRSLAQRLKGKEGRFRKNLSGKRVDYSGRTVISPDPNLQIFEVGVPLLVAKQLTFPECVNRMNFQRLKEAVNNGPNVYPGATYYTERGSTVKKFLNPINREKAVRTLKFGDIVDRHMMDGDVVLFNRQPSLHRLSMMGHFVKVLPYRTFRFNECACTPYNADFDGDEMNLHFPQTHEARAEVVSLMNVKNNLVTPRNGEPLIAATQDFITGAYLLTKRDVFLNKVDFWKLAGCMFSHMNGVRKMDIPKPAILKPVTVWTGKQVFSLVLRPAKTSPALNLSTKGKSYTDNREFCRNESYIVIRNGVLLAGVMEKSIVGSGSKNGVFYMLMRDFGPQAAVEAMWRLARVASNFLMERGFSIGIGDVTPSDDLLAEKVRLVKEGYTACDHFINQLKTGKLNPQPGCTPEQTLEAVMLKELSAVRDRAGRACMGKLSRHNAPLIMALCGSKGSIINVSQMIACVGQQAINGRRPADGFINRCFPHFEPSQPTPDAKGFIDSSFYSGLNPNQFFFHAMAGREGLIDTAVKTAETGYMQRRLVKCLEDLCLHYDDTVRNSDGCIVQFQFSGDRIDPTQMECTDEVVNLNHGWEHSLSSETCPREQDAMNGDAMRDCLEKHLKSAIELYDDFFRSALCTFCERKIAEADNIHSMATFCPVHSDVRTSESCKSCSSYQCKKKLLMKSTLPSSNQLSQFLNTCIKKYRCAIAEPGSAVGAVAATSIGEPSTQMTLKTFHFAGVASMNITQGVPRIREIVNAVGNISTPVITVALTQEKSEQFARLVKGRLERTTLGEVTESVECTYRNNTCFLLLKISIERIKLLQLEVTLADIVDRILTAKLFVRLLPRQVSIRGNRYISIEVEGTKKMFASSLLIHLRKSLLDIVVHGLPSVKRCTINADEKVGETMNLLAESNDFMRVLGILGVDPNRTISNNPIEVAKTLGIEAARRSIISEIQATMASHGIGLDIRHLMILADMMTFTGSITGMTRQGLPKVKDSVILQASFEKTTDHLYAAAYHGHNDSVTGVSESIILGAPISLGTGMIDLFYKVPEIKLKTRPLFFDSRTSLFKC</sequence>
<dbReference type="Proteomes" id="UP000030764">
    <property type="component" value="Unassembled WGS sequence"/>
</dbReference>
<dbReference type="Gene3D" id="1.10.274.100">
    <property type="entry name" value="RNA polymerase Rpb1, domain 3"/>
    <property type="match status" value="1"/>
</dbReference>
<keyword evidence="14" id="KW-1185">Reference proteome</keyword>
<comment type="similarity">
    <text evidence="2 11">Belongs to the RNA polymerase beta' chain family.</text>
</comment>
<dbReference type="Pfam" id="PF04998">
    <property type="entry name" value="RNA_pol_Rpb1_5"/>
    <property type="match status" value="1"/>
</dbReference>
<protein>
    <recommendedName>
        <fullName evidence="11">DNA-directed RNA polymerase subunit</fullName>
        <ecNumber evidence="11">2.7.7.6</ecNumber>
    </recommendedName>
</protein>